<name>A0AAV1TJN5_9STRA</name>
<keyword evidence="6" id="KW-0443">Lipid metabolism</keyword>
<evidence type="ECO:0000256" key="11">
    <source>
        <dbReference type="SAM" id="MobiDB-lite"/>
    </source>
</evidence>
<evidence type="ECO:0000256" key="8">
    <source>
        <dbReference type="ARBA" id="ARBA00023209"/>
    </source>
</evidence>
<dbReference type="InterPro" id="IPR043130">
    <property type="entry name" value="CDP-OH_PTrfase_TM_dom"/>
</dbReference>
<dbReference type="InterPro" id="IPR000462">
    <property type="entry name" value="CDP-OH_P_trans"/>
</dbReference>
<evidence type="ECO:0000256" key="6">
    <source>
        <dbReference type="ARBA" id="ARBA00023098"/>
    </source>
</evidence>
<feature type="region of interest" description="Disordered" evidence="11">
    <location>
        <begin position="326"/>
        <end position="347"/>
    </location>
</feature>
<evidence type="ECO:0000256" key="9">
    <source>
        <dbReference type="ARBA" id="ARBA00023264"/>
    </source>
</evidence>
<keyword evidence="5" id="KW-1133">Transmembrane helix</keyword>
<keyword evidence="7" id="KW-0472">Membrane</keyword>
<keyword evidence="2" id="KW-0444">Lipid biosynthesis</keyword>
<sequence>MMLSVATSGWRWQSPTLRFRRRISSISDPNVLPPFIVPWKTSGQRASLRPLTLRRFVSGSPADDPDPKTCRQSELEVKMATKRFRAKLKKDLETAKGFALHQVVNVPNVITAARILATPYLSYLIVQGDHTSAIGVLALAGVSDWLDGFVARTFHQESIIGSFLDPFADKLLIGTLSLSTMWTGLLPLPLAALMLGRDGMLIGGTFYHRLKTKNESLGFFDMSDSEAFQVEPTILSKVNTALQFSTFGLALTNAAWQMPPDLALTFLFGVTGSTTFLSGCQYWYGYMTKTGALRPLSKTLAQPLRKAVERTGAVIARTEAVVKHTKEVMRRPLKKASQHSTKEQPKK</sequence>
<dbReference type="FunFam" id="1.20.120.1760:FF:000033">
    <property type="entry name" value="CDP-alcohol phosphatidyltransferase"/>
    <property type="match status" value="1"/>
</dbReference>
<dbReference type="GO" id="GO:0005739">
    <property type="term" value="C:mitochondrion"/>
    <property type="evidence" value="ECO:0007669"/>
    <property type="project" value="TreeGrafter"/>
</dbReference>
<dbReference type="EMBL" id="CAKLBY020000052">
    <property type="protein sequence ID" value="CAK7920658.1"/>
    <property type="molecule type" value="Genomic_DNA"/>
</dbReference>
<evidence type="ECO:0000256" key="2">
    <source>
        <dbReference type="ARBA" id="ARBA00022516"/>
    </source>
</evidence>
<evidence type="ECO:0000313" key="13">
    <source>
        <dbReference type="Proteomes" id="UP001162060"/>
    </source>
</evidence>
<keyword evidence="3 10" id="KW-0808">Transferase</keyword>
<keyword evidence="8" id="KW-0594">Phospholipid biosynthesis</keyword>
<comment type="similarity">
    <text evidence="10">Belongs to the CDP-alcohol phosphatidyltransferase class-I family.</text>
</comment>
<keyword evidence="4" id="KW-0812">Transmembrane</keyword>
<evidence type="ECO:0000256" key="3">
    <source>
        <dbReference type="ARBA" id="ARBA00022679"/>
    </source>
</evidence>
<dbReference type="InterPro" id="IPR050324">
    <property type="entry name" value="CDP-alcohol_PTase-I"/>
</dbReference>
<dbReference type="Proteomes" id="UP001162060">
    <property type="component" value="Unassembled WGS sequence"/>
</dbReference>
<dbReference type="PANTHER" id="PTHR14269">
    <property type="entry name" value="CDP-DIACYLGLYCEROL--GLYCEROL-3-PHOSPHATE 3-PHOSPHATIDYLTRANSFERASE-RELATED"/>
    <property type="match status" value="1"/>
</dbReference>
<proteinExistence type="inferred from homology"/>
<dbReference type="GO" id="GO:0032049">
    <property type="term" value="P:cardiolipin biosynthetic process"/>
    <property type="evidence" value="ECO:0007669"/>
    <property type="project" value="TreeGrafter"/>
</dbReference>
<evidence type="ECO:0008006" key="14">
    <source>
        <dbReference type="Google" id="ProtNLM"/>
    </source>
</evidence>
<comment type="caution">
    <text evidence="12">The sequence shown here is derived from an EMBL/GenBank/DDBJ whole genome shotgun (WGS) entry which is preliminary data.</text>
</comment>
<evidence type="ECO:0000256" key="10">
    <source>
        <dbReference type="RuleBase" id="RU003750"/>
    </source>
</evidence>
<dbReference type="PROSITE" id="PS00379">
    <property type="entry name" value="CDP_ALCOHOL_P_TRANSF"/>
    <property type="match status" value="1"/>
</dbReference>
<organism evidence="12 13">
    <name type="scientific">Peronospora matthiolae</name>
    <dbReference type="NCBI Taxonomy" id="2874970"/>
    <lineage>
        <taxon>Eukaryota</taxon>
        <taxon>Sar</taxon>
        <taxon>Stramenopiles</taxon>
        <taxon>Oomycota</taxon>
        <taxon>Peronosporomycetes</taxon>
        <taxon>Peronosporales</taxon>
        <taxon>Peronosporaceae</taxon>
        <taxon>Peronospora</taxon>
    </lineage>
</organism>
<evidence type="ECO:0000256" key="5">
    <source>
        <dbReference type="ARBA" id="ARBA00022989"/>
    </source>
</evidence>
<dbReference type="GO" id="GO:0016020">
    <property type="term" value="C:membrane"/>
    <property type="evidence" value="ECO:0007669"/>
    <property type="project" value="UniProtKB-SubCell"/>
</dbReference>
<evidence type="ECO:0000313" key="12">
    <source>
        <dbReference type="EMBL" id="CAK7920658.1"/>
    </source>
</evidence>
<keyword evidence="9" id="KW-1208">Phospholipid metabolism</keyword>
<protein>
    <recommendedName>
        <fullName evidence="14">Cardiolipin synthetase</fullName>
    </recommendedName>
</protein>
<accession>A0AAV1TJN5</accession>
<dbReference type="Gene3D" id="1.20.120.1760">
    <property type="match status" value="1"/>
</dbReference>
<dbReference type="PANTHER" id="PTHR14269:SF60">
    <property type="entry name" value="CARDIOLIPIN SYNTHASE (CMP-FORMING)"/>
    <property type="match status" value="1"/>
</dbReference>
<comment type="subcellular location">
    <subcellularLocation>
        <location evidence="1">Membrane</location>
        <topology evidence="1">Multi-pass membrane protein</topology>
    </subcellularLocation>
</comment>
<evidence type="ECO:0000256" key="1">
    <source>
        <dbReference type="ARBA" id="ARBA00004141"/>
    </source>
</evidence>
<evidence type="ECO:0000256" key="7">
    <source>
        <dbReference type="ARBA" id="ARBA00023136"/>
    </source>
</evidence>
<gene>
    <name evidence="12" type="ORF">PM001_LOCUS6777</name>
</gene>
<dbReference type="InterPro" id="IPR048254">
    <property type="entry name" value="CDP_ALCOHOL_P_TRANSF_CS"/>
</dbReference>
<dbReference type="AlphaFoldDB" id="A0AAV1TJN5"/>
<dbReference type="Pfam" id="PF01066">
    <property type="entry name" value="CDP-OH_P_transf"/>
    <property type="match status" value="1"/>
</dbReference>
<evidence type="ECO:0000256" key="4">
    <source>
        <dbReference type="ARBA" id="ARBA00022692"/>
    </source>
</evidence>
<reference evidence="12" key="1">
    <citation type="submission" date="2024-01" db="EMBL/GenBank/DDBJ databases">
        <authorList>
            <person name="Webb A."/>
        </authorList>
    </citation>
    <scope>NUCLEOTIDE SEQUENCE</scope>
    <source>
        <strain evidence="12">Pm1</strain>
    </source>
</reference>
<dbReference type="GO" id="GO:0043337">
    <property type="term" value="F:cardiolipin synthase (CMP-forming)"/>
    <property type="evidence" value="ECO:0007669"/>
    <property type="project" value="TreeGrafter"/>
</dbReference>